<name>A0ABD5YBC2_9EURY</name>
<dbReference type="PANTHER" id="PTHR34236">
    <property type="entry name" value="DIMETHYL SULFOXIDE REDUCTASE TRANSCRIPTIONAL ACTIVATOR"/>
    <property type="match status" value="1"/>
</dbReference>
<keyword evidence="5" id="KW-1185">Reference proteome</keyword>
<dbReference type="PANTHER" id="PTHR34236:SF1">
    <property type="entry name" value="DIMETHYL SULFOXIDE REDUCTASE TRANSCRIPTIONAL ACTIVATOR"/>
    <property type="match status" value="1"/>
</dbReference>
<dbReference type="AlphaFoldDB" id="A0ABD5YBC2"/>
<organism evidence="4 5">
    <name type="scientific">Halosimplex aquaticum</name>
    <dbReference type="NCBI Taxonomy" id="3026162"/>
    <lineage>
        <taxon>Archaea</taxon>
        <taxon>Methanobacteriati</taxon>
        <taxon>Methanobacteriota</taxon>
        <taxon>Stenosarchaea group</taxon>
        <taxon>Halobacteria</taxon>
        <taxon>Halobacteriales</taxon>
        <taxon>Haloarculaceae</taxon>
        <taxon>Halosimplex</taxon>
    </lineage>
</organism>
<dbReference type="EMBL" id="JBHTAS010000003">
    <property type="protein sequence ID" value="MFC7142999.1"/>
    <property type="molecule type" value="Genomic_DNA"/>
</dbReference>
<sequence>MGGFHLTDEQFTTVKAALDRGYYKVPREATLEELANELDVSHQALSERLRRGHRTLIENVIGP</sequence>
<evidence type="ECO:0000256" key="2">
    <source>
        <dbReference type="ARBA" id="ARBA00023163"/>
    </source>
</evidence>
<protein>
    <submittedName>
        <fullName evidence="4">Helix-turn-helix domain-containing protein</fullName>
    </submittedName>
</protein>
<reference evidence="4 5" key="1">
    <citation type="journal article" date="2019" name="Int. J. Syst. Evol. Microbiol.">
        <title>The Global Catalogue of Microorganisms (GCM) 10K type strain sequencing project: providing services to taxonomists for standard genome sequencing and annotation.</title>
        <authorList>
            <consortium name="The Broad Institute Genomics Platform"/>
            <consortium name="The Broad Institute Genome Sequencing Center for Infectious Disease"/>
            <person name="Wu L."/>
            <person name="Ma J."/>
        </authorList>
    </citation>
    <scope>NUCLEOTIDE SEQUENCE [LARGE SCALE GENOMIC DNA]</scope>
    <source>
        <strain evidence="4 5">XZYJT29</strain>
    </source>
</reference>
<keyword evidence="2" id="KW-0804">Transcription</keyword>
<feature type="domain" description="HTH bat-type" evidence="3">
    <location>
        <begin position="6"/>
        <end position="58"/>
    </location>
</feature>
<dbReference type="InterPro" id="IPR007050">
    <property type="entry name" value="HTH_bacterioopsin"/>
</dbReference>
<comment type="caution">
    <text evidence="4">The sequence shown here is derived from an EMBL/GenBank/DDBJ whole genome shotgun (WGS) entry which is preliminary data.</text>
</comment>
<gene>
    <name evidence="4" type="ORF">ACFQMA_24660</name>
</gene>
<dbReference type="RefSeq" id="WP_382262015.1">
    <property type="nucleotide sequence ID" value="NZ_JBHTAS010000003.1"/>
</dbReference>
<dbReference type="Pfam" id="PF04967">
    <property type="entry name" value="HTH_10"/>
    <property type="match status" value="1"/>
</dbReference>
<evidence type="ECO:0000313" key="5">
    <source>
        <dbReference type="Proteomes" id="UP001596432"/>
    </source>
</evidence>
<dbReference type="Proteomes" id="UP001596432">
    <property type="component" value="Unassembled WGS sequence"/>
</dbReference>
<evidence type="ECO:0000313" key="4">
    <source>
        <dbReference type="EMBL" id="MFC7142999.1"/>
    </source>
</evidence>
<evidence type="ECO:0000259" key="3">
    <source>
        <dbReference type="Pfam" id="PF04967"/>
    </source>
</evidence>
<keyword evidence="1" id="KW-0805">Transcription regulation</keyword>
<evidence type="ECO:0000256" key="1">
    <source>
        <dbReference type="ARBA" id="ARBA00023015"/>
    </source>
</evidence>
<proteinExistence type="predicted"/>
<accession>A0ABD5YBC2</accession>